<feature type="domain" description="Glycosyltransferase 2-like" evidence="2">
    <location>
        <begin position="20"/>
        <end position="163"/>
    </location>
</feature>
<dbReference type="RefSeq" id="WP_094624107.1">
    <property type="nucleotide sequence ID" value="NZ_NEFY01000002.1"/>
</dbReference>
<dbReference type="PANTHER" id="PTHR43685">
    <property type="entry name" value="GLYCOSYLTRANSFERASE"/>
    <property type="match status" value="1"/>
</dbReference>
<comment type="caution">
    <text evidence="3">The sequence shown here is derived from an EMBL/GenBank/DDBJ whole genome shotgun (WGS) entry which is preliminary data.</text>
</comment>
<reference evidence="3 4" key="1">
    <citation type="submission" date="2017-06" db="EMBL/GenBank/DDBJ databases">
        <title>Draft genome sequence of the halophilic bacterium Marinobacter vinifirmus FB1.</title>
        <authorList>
            <person name="Stepanov V.G."/>
            <person name="Roberts D.J."/>
            <person name="Fox G.E."/>
        </authorList>
    </citation>
    <scope>NUCLEOTIDE SEQUENCE [LARGE SCALE GENOMIC DNA]</scope>
    <source>
        <strain evidence="3 4">FB1</strain>
    </source>
</reference>
<dbReference type="InterPro" id="IPR029044">
    <property type="entry name" value="Nucleotide-diphossugar_trans"/>
</dbReference>
<dbReference type="PANTHER" id="PTHR43685:SF2">
    <property type="entry name" value="GLYCOSYLTRANSFERASE 2-LIKE DOMAIN-CONTAINING PROTEIN"/>
    <property type="match status" value="1"/>
</dbReference>
<keyword evidence="1" id="KW-0812">Transmembrane</keyword>
<feature type="transmembrane region" description="Helical" evidence="1">
    <location>
        <begin position="242"/>
        <end position="259"/>
    </location>
</feature>
<dbReference type="Proteomes" id="UP000216984">
    <property type="component" value="Unassembled WGS sequence"/>
</dbReference>
<keyword evidence="4" id="KW-1185">Reference proteome</keyword>
<sequence length="323" mass="36287">MIPEENNLTKNIVKEKPKVSFVIPALNEEREISDTISTISKLNFIDCDIIVVDNGSTDKTRSLSMRSGAKVILAPDVSIAELRNIGARNSLYSVIVFLDADVCISESWEAAFLNTYKKLTENPCIITGNRCLPENDTKPLNKYWFSRLSQNIHKSFYINSGHMITTKLALEALGGFNSSLSTSEDYDLCARAKSSGIEVFNDERLIAIHKGYPKNILEFIIRELWHGSEDFKSLTKINNSRVAKVAILNGLTLMTSLILSTLNRTLYYLEFYMIFAMALSLAISTVKFGATPIRKNIASSFFAYIYISSRTLSPLLKIGRHRN</sequence>
<dbReference type="Gene3D" id="3.90.550.10">
    <property type="entry name" value="Spore Coat Polysaccharide Biosynthesis Protein SpsA, Chain A"/>
    <property type="match status" value="1"/>
</dbReference>
<dbReference type="InterPro" id="IPR001173">
    <property type="entry name" value="Glyco_trans_2-like"/>
</dbReference>
<keyword evidence="1" id="KW-1133">Transmembrane helix</keyword>
<evidence type="ECO:0000313" key="4">
    <source>
        <dbReference type="Proteomes" id="UP000216984"/>
    </source>
</evidence>
<dbReference type="SUPFAM" id="SSF53448">
    <property type="entry name" value="Nucleotide-diphospho-sugar transferases"/>
    <property type="match status" value="1"/>
</dbReference>
<dbReference type="AlphaFoldDB" id="A0A7Z1IN65"/>
<gene>
    <name evidence="3" type="ORF">B9Q17_03735</name>
</gene>
<organism evidence="3 4">
    <name type="scientific">Marinobacter vinifirmus</name>
    <dbReference type="NCBI Taxonomy" id="355591"/>
    <lineage>
        <taxon>Bacteria</taxon>
        <taxon>Pseudomonadati</taxon>
        <taxon>Pseudomonadota</taxon>
        <taxon>Gammaproteobacteria</taxon>
        <taxon>Pseudomonadales</taxon>
        <taxon>Marinobacteraceae</taxon>
        <taxon>Marinobacter</taxon>
    </lineage>
</organism>
<protein>
    <recommendedName>
        <fullName evidence="2">Glycosyltransferase 2-like domain-containing protein</fullName>
    </recommendedName>
</protein>
<dbReference type="Pfam" id="PF00535">
    <property type="entry name" value="Glycos_transf_2"/>
    <property type="match status" value="1"/>
</dbReference>
<feature type="transmembrane region" description="Helical" evidence="1">
    <location>
        <begin position="271"/>
        <end position="290"/>
    </location>
</feature>
<keyword evidence="1" id="KW-0472">Membrane</keyword>
<dbReference type="EMBL" id="NEFY01000002">
    <property type="protein sequence ID" value="OZC37241.1"/>
    <property type="molecule type" value="Genomic_DNA"/>
</dbReference>
<evidence type="ECO:0000259" key="2">
    <source>
        <dbReference type="Pfam" id="PF00535"/>
    </source>
</evidence>
<evidence type="ECO:0000256" key="1">
    <source>
        <dbReference type="SAM" id="Phobius"/>
    </source>
</evidence>
<proteinExistence type="predicted"/>
<accession>A0A7Z1IN65</accession>
<name>A0A7Z1IN65_9GAMM</name>
<evidence type="ECO:0000313" key="3">
    <source>
        <dbReference type="EMBL" id="OZC37241.1"/>
    </source>
</evidence>
<dbReference type="InterPro" id="IPR050834">
    <property type="entry name" value="Glycosyltransf_2"/>
</dbReference>